<dbReference type="Proteomes" id="UP000531581">
    <property type="component" value="Unassembled WGS sequence"/>
</dbReference>
<evidence type="ECO:0000313" key="6">
    <source>
        <dbReference type="EMBL" id="NNG53123.1"/>
    </source>
</evidence>
<keyword evidence="3" id="KW-0328">Glycosyltransferase</keyword>
<keyword evidence="9" id="KW-1185">Reference proteome</keyword>
<keyword evidence="4 7" id="KW-0808">Transferase</keyword>
<dbReference type="PANTHER" id="PTHR43646:SF2">
    <property type="entry name" value="GLYCOSYLTRANSFERASE 2-LIKE DOMAIN-CONTAINING PROTEIN"/>
    <property type="match status" value="1"/>
</dbReference>
<comment type="subcellular location">
    <subcellularLocation>
        <location evidence="1">Cell membrane</location>
    </subcellularLocation>
</comment>
<evidence type="ECO:0000256" key="2">
    <source>
        <dbReference type="ARBA" id="ARBA00022475"/>
    </source>
</evidence>
<organism evidence="7 8">
    <name type="scientific">Sphingomonas sanguinis</name>
    <dbReference type="NCBI Taxonomy" id="33051"/>
    <lineage>
        <taxon>Bacteria</taxon>
        <taxon>Pseudomonadati</taxon>
        <taxon>Pseudomonadota</taxon>
        <taxon>Alphaproteobacteria</taxon>
        <taxon>Sphingomonadales</taxon>
        <taxon>Sphingomonadaceae</taxon>
        <taxon>Sphingomonas</taxon>
    </lineage>
</organism>
<proteinExistence type="predicted"/>
<name>A0A7Y7QTX9_9SPHN</name>
<keyword evidence="5" id="KW-0472">Membrane</keyword>
<dbReference type="Proteomes" id="UP000557656">
    <property type="component" value="Unassembled WGS sequence"/>
</dbReference>
<dbReference type="PANTHER" id="PTHR43646">
    <property type="entry name" value="GLYCOSYLTRANSFERASE"/>
    <property type="match status" value="1"/>
</dbReference>
<protein>
    <submittedName>
        <fullName evidence="7">Glycosyl transferase family 2</fullName>
    </submittedName>
</protein>
<evidence type="ECO:0000313" key="9">
    <source>
        <dbReference type="Proteomes" id="UP000557656"/>
    </source>
</evidence>
<dbReference type="EMBL" id="JABYQV010000004">
    <property type="protein sequence ID" value="NVP30593.1"/>
    <property type="molecule type" value="Genomic_DNA"/>
</dbReference>
<dbReference type="EMBL" id="JABEOV010000010">
    <property type="protein sequence ID" value="NNG53123.1"/>
    <property type="molecule type" value="Genomic_DNA"/>
</dbReference>
<dbReference type="GO" id="GO:0016757">
    <property type="term" value="F:glycosyltransferase activity"/>
    <property type="evidence" value="ECO:0007669"/>
    <property type="project" value="UniProtKB-KW"/>
</dbReference>
<evidence type="ECO:0000313" key="8">
    <source>
        <dbReference type="Proteomes" id="UP000531581"/>
    </source>
</evidence>
<dbReference type="Gene3D" id="3.90.550.10">
    <property type="entry name" value="Spore Coat Polysaccharide Biosynthesis Protein SpsA, Chain A"/>
    <property type="match status" value="1"/>
</dbReference>
<comment type="caution">
    <text evidence="7">The sequence shown here is derived from an EMBL/GenBank/DDBJ whole genome shotgun (WGS) entry which is preliminary data.</text>
</comment>
<evidence type="ECO:0000256" key="3">
    <source>
        <dbReference type="ARBA" id="ARBA00022676"/>
    </source>
</evidence>
<reference evidence="8 9" key="1">
    <citation type="submission" date="2020-05" db="EMBL/GenBank/DDBJ databases">
        <title>Draft Genome Sequences of Sphingomonas sp. Isolated from the International Space Station.</title>
        <authorList>
            <person name="Bijlani S."/>
            <person name="Singh N.K."/>
            <person name="Mason C.E."/>
            <person name="Wang C.C."/>
            <person name="Venkateswaran K."/>
        </authorList>
    </citation>
    <scope>NUCLEOTIDE SEQUENCE [LARGE SCALE GENOMIC DNA]</scope>
    <source>
        <strain evidence="6 9">IIF7SW-B5</strain>
        <strain evidence="7">ISS-IIF7SWP</strain>
    </source>
</reference>
<dbReference type="AlphaFoldDB" id="A0A7Y7QTX9"/>
<accession>A0A7Y7QTX9</accession>
<evidence type="ECO:0000313" key="7">
    <source>
        <dbReference type="EMBL" id="NVP30593.1"/>
    </source>
</evidence>
<dbReference type="SUPFAM" id="SSF53448">
    <property type="entry name" value="Nucleotide-diphospho-sugar transferases"/>
    <property type="match status" value="1"/>
</dbReference>
<evidence type="ECO:0000256" key="1">
    <source>
        <dbReference type="ARBA" id="ARBA00004236"/>
    </source>
</evidence>
<keyword evidence="2" id="KW-1003">Cell membrane</keyword>
<dbReference type="GO" id="GO:0005886">
    <property type="term" value="C:plasma membrane"/>
    <property type="evidence" value="ECO:0007669"/>
    <property type="project" value="UniProtKB-SubCell"/>
</dbReference>
<gene>
    <name evidence="6" type="ORF">HKX05_07145</name>
    <name evidence="7" type="ORF">HLV41_06025</name>
</gene>
<sequence length="324" mass="35234">MLPQLMQAMAELTVDRALLTVCLYLDDCSDGSSAWLEHIVPTLPYRLTVAQGGADGVPNAGAARGAAVAMGLALLDGEDGLIFTTDADSRPHSDWIMMGCKALAEAEVVAGRIVRTRATGDPQAFRIERYYDRLHRYRRSLDPVAWEARDTHHFSGGANIAMRASAYRMIGGFLPMPSGEDARLLDDASRAGLRVRRDAAMVVETSSRREGRIAGGLAGLLRALDQGEQPRMADPRGVAWQWRAQAAARQGFGVMDRLDERARLGERLGLTADHVLGVVRDCPNAEAFAMRIVPAAPIHNDMVSLDEAEDILTILENRCCEIAA</sequence>
<evidence type="ECO:0000256" key="4">
    <source>
        <dbReference type="ARBA" id="ARBA00022679"/>
    </source>
</evidence>
<evidence type="ECO:0000256" key="5">
    <source>
        <dbReference type="ARBA" id="ARBA00023136"/>
    </source>
</evidence>
<dbReference type="InterPro" id="IPR029044">
    <property type="entry name" value="Nucleotide-diphossugar_trans"/>
</dbReference>